<evidence type="ECO:0000313" key="3">
    <source>
        <dbReference type="EMBL" id="NDV01047.1"/>
    </source>
</evidence>
<dbReference type="PANTHER" id="PTHR37957">
    <property type="entry name" value="BLR7070 PROTEIN"/>
    <property type="match status" value="1"/>
</dbReference>
<evidence type="ECO:0000256" key="1">
    <source>
        <dbReference type="SAM" id="SignalP"/>
    </source>
</evidence>
<dbReference type="Proteomes" id="UP000474757">
    <property type="component" value="Unassembled WGS sequence"/>
</dbReference>
<keyword evidence="4" id="KW-1185">Reference proteome</keyword>
<keyword evidence="1" id="KW-0732">Signal</keyword>
<feature type="chain" id="PRO_5025603754" evidence="1">
    <location>
        <begin position="23"/>
        <end position="356"/>
    </location>
</feature>
<comment type="caution">
    <text evidence="3">The sequence shown here is derived from an EMBL/GenBank/DDBJ whole genome shotgun (WGS) entry which is preliminary data.</text>
</comment>
<evidence type="ECO:0000259" key="2">
    <source>
        <dbReference type="Pfam" id="PF13449"/>
    </source>
</evidence>
<reference evidence="3 4" key="1">
    <citation type="submission" date="2020-02" db="EMBL/GenBank/DDBJ databases">
        <title>Pseudoroseicyclus tamarix, sp. nov., isolated from offshore sediment of a Tamarix chinensis forest.</title>
        <authorList>
            <person name="Gai Y."/>
        </authorList>
    </citation>
    <scope>NUCLEOTIDE SEQUENCE [LARGE SCALE GENOMIC DNA]</scope>
    <source>
        <strain evidence="3 4">CLL3-39</strain>
    </source>
</reference>
<name>A0A6B2JR63_9RHOB</name>
<organism evidence="3 4">
    <name type="scientific">Pseudoroseicyclus tamaricis</name>
    <dbReference type="NCBI Taxonomy" id="2705421"/>
    <lineage>
        <taxon>Bacteria</taxon>
        <taxon>Pseudomonadati</taxon>
        <taxon>Pseudomonadota</taxon>
        <taxon>Alphaproteobacteria</taxon>
        <taxon>Rhodobacterales</taxon>
        <taxon>Paracoccaceae</taxon>
        <taxon>Pseudoroseicyclus</taxon>
    </lineage>
</organism>
<feature type="domain" description="Phytase-like" evidence="2">
    <location>
        <begin position="46"/>
        <end position="340"/>
    </location>
</feature>
<dbReference type="InterPro" id="IPR027372">
    <property type="entry name" value="Phytase-like_dom"/>
</dbReference>
<dbReference type="PANTHER" id="PTHR37957:SF1">
    <property type="entry name" value="PHYTASE-LIKE DOMAIN-CONTAINING PROTEIN"/>
    <property type="match status" value="1"/>
</dbReference>
<sequence length="356" mass="37368">MTSRLALCLPATLALLAAPAAAQDLPQPEFYGQITLPSGLSMGGVTFGGISDLTVNPETGHILAISDDRIENGPARFYELALEAAEGILTLDIVATHELSDETGAAFGEKGADPEGIAFDDVSGRLFWSSERDAEGVPAIYVAAADGTGTEKVTLPDGYLPGEVTGIYGNLGFEGLTLSPDGQWLIAATESALQQDGPIATLEAGTLSRILMIDAATLEPAEEYLYPVEAIYEPPTGEESWNDNGVSAIAFGPDNQLFVVERSFASGAGNHIRVYLADIEGATDVAAGGIEGATPVSKSLWFEIGEGDFGGLDIDNIESLTFLPEIDGEPAFLIASDDNFNPATQFSQFVVFTIPR</sequence>
<feature type="signal peptide" evidence="1">
    <location>
        <begin position="1"/>
        <end position="22"/>
    </location>
</feature>
<evidence type="ECO:0000313" key="4">
    <source>
        <dbReference type="Proteomes" id="UP000474757"/>
    </source>
</evidence>
<accession>A0A6B2JR63</accession>
<dbReference type="SUPFAM" id="SSF101898">
    <property type="entry name" value="NHL repeat"/>
    <property type="match status" value="1"/>
</dbReference>
<dbReference type="AlphaFoldDB" id="A0A6B2JR63"/>
<proteinExistence type="predicted"/>
<protein>
    <submittedName>
        <fullName evidence="3">Esterase-like activity of phytase family protein</fullName>
    </submittedName>
</protein>
<dbReference type="Pfam" id="PF13449">
    <property type="entry name" value="Phytase-like"/>
    <property type="match status" value="1"/>
</dbReference>
<dbReference type="EMBL" id="JAAGAB010000002">
    <property type="protein sequence ID" value="NDV01047.1"/>
    <property type="molecule type" value="Genomic_DNA"/>
</dbReference>
<gene>
    <name evidence="3" type="ORF">GZA08_08705</name>
</gene>
<dbReference type="RefSeq" id="WP_163892264.1">
    <property type="nucleotide sequence ID" value="NZ_JAAFYS010000002.1"/>
</dbReference>